<sequence length="423" mass="48281">MALPSHEAGLPETRSHRREDDAESEDGRSYKDEDRERLLMSEEVPEGRSFIPPFWKRFGRIFRSNGPFRFESSGSYPASPRLPRPKTFGGHCLGLIVGFLTVLGLIHVTYFVLGLGPLFWTTSGNTYPDDWRHGQSSDDWMRYTTDFTRDILPIPCHSHNDYWRKVPVFEAIHYGCTGVEADVWLFDDELYVGHNIAALTRNRTFRSLYVEPLVALLDKQNGNTSFPDDAGLRGIFDEEPERTVVLLVDFKNGADSIWPYVQHQLEPLRQKNYLSYFDGHTVIPRPITVVATGDAPYPLAIANSTYRDMFFDAPLSSLTASLQSSEPFNSNNSYYASTNFIAAIGYPWFGSLSAAQRATITRQVDAAHARGLKARYWNTPGWPVAWRNHVWTTLVELGVDYLSADDLRAVAEHDWRKQKDRDW</sequence>
<dbReference type="SUPFAM" id="SSF51695">
    <property type="entry name" value="PLC-like phosphodiesterases"/>
    <property type="match status" value="1"/>
</dbReference>
<evidence type="ECO:0000256" key="2">
    <source>
        <dbReference type="ARBA" id="ARBA00014286"/>
    </source>
</evidence>
<reference evidence="7" key="3">
    <citation type="submission" date="2025-04" db="UniProtKB">
        <authorList>
            <consortium name="RefSeq"/>
        </authorList>
    </citation>
    <scope>IDENTIFICATION</scope>
    <source>
        <strain evidence="7">CBS 781.70</strain>
    </source>
</reference>
<dbReference type="Proteomes" id="UP000504638">
    <property type="component" value="Unplaced"/>
</dbReference>
<dbReference type="InterPro" id="IPR017946">
    <property type="entry name" value="PLC-like_Pdiesterase_TIM-brl"/>
</dbReference>
<protein>
    <recommendedName>
        <fullName evidence="2">Altered inheritance of mitochondria protein 6</fullName>
    </recommendedName>
</protein>
<name>A0A6G1GCV8_9PEZI</name>
<evidence type="ECO:0000256" key="3">
    <source>
        <dbReference type="SAM" id="MobiDB-lite"/>
    </source>
</evidence>
<dbReference type="EMBL" id="ML975151">
    <property type="protein sequence ID" value="KAF1815731.1"/>
    <property type="molecule type" value="Genomic_DNA"/>
</dbReference>
<accession>A0A6G1GCV8</accession>
<reference evidence="7" key="2">
    <citation type="submission" date="2020-04" db="EMBL/GenBank/DDBJ databases">
        <authorList>
            <consortium name="NCBI Genome Project"/>
        </authorList>
    </citation>
    <scope>NUCLEOTIDE SEQUENCE</scope>
    <source>
        <strain evidence="7">CBS 781.70</strain>
    </source>
</reference>
<evidence type="ECO:0000313" key="6">
    <source>
        <dbReference type="Proteomes" id="UP000504638"/>
    </source>
</evidence>
<dbReference type="PANTHER" id="PTHR31571">
    <property type="entry name" value="ALTERED INHERITANCE OF MITOCHONDRIA PROTEIN 6"/>
    <property type="match status" value="1"/>
</dbReference>
<feature type="region of interest" description="Disordered" evidence="3">
    <location>
        <begin position="1"/>
        <end position="38"/>
    </location>
</feature>
<evidence type="ECO:0000313" key="7">
    <source>
        <dbReference type="RefSeq" id="XP_033537362.1"/>
    </source>
</evidence>
<dbReference type="RefSeq" id="XP_033537362.1">
    <property type="nucleotide sequence ID" value="XM_033677378.1"/>
</dbReference>
<dbReference type="InterPro" id="IPR051236">
    <property type="entry name" value="HAT_RTT109-like"/>
</dbReference>
<dbReference type="PANTHER" id="PTHR31571:SF1">
    <property type="entry name" value="ALTERED INHERITANCE OF MITOCHONDRIA PROTEIN 6"/>
    <property type="match status" value="1"/>
</dbReference>
<keyword evidence="4" id="KW-0812">Transmembrane</keyword>
<dbReference type="AlphaFoldDB" id="A0A6G1GCV8"/>
<gene>
    <name evidence="5 7" type="ORF">P152DRAFT_429995</name>
</gene>
<keyword evidence="4" id="KW-1133">Transmembrane helix</keyword>
<feature type="transmembrane region" description="Helical" evidence="4">
    <location>
        <begin position="92"/>
        <end position="120"/>
    </location>
</feature>
<evidence type="ECO:0000256" key="1">
    <source>
        <dbReference type="ARBA" id="ARBA00008858"/>
    </source>
</evidence>
<dbReference type="GeneID" id="54417948"/>
<dbReference type="GO" id="GO:0006629">
    <property type="term" value="P:lipid metabolic process"/>
    <property type="evidence" value="ECO:0007669"/>
    <property type="project" value="InterPro"/>
</dbReference>
<keyword evidence="6" id="KW-1185">Reference proteome</keyword>
<keyword evidence="4" id="KW-0472">Membrane</keyword>
<evidence type="ECO:0000313" key="5">
    <source>
        <dbReference type="EMBL" id="KAF1815731.1"/>
    </source>
</evidence>
<organism evidence="5">
    <name type="scientific">Eremomyces bilateralis CBS 781.70</name>
    <dbReference type="NCBI Taxonomy" id="1392243"/>
    <lineage>
        <taxon>Eukaryota</taxon>
        <taxon>Fungi</taxon>
        <taxon>Dikarya</taxon>
        <taxon>Ascomycota</taxon>
        <taxon>Pezizomycotina</taxon>
        <taxon>Dothideomycetes</taxon>
        <taxon>Dothideomycetes incertae sedis</taxon>
        <taxon>Eremomycetales</taxon>
        <taxon>Eremomycetaceae</taxon>
        <taxon>Eremomyces</taxon>
    </lineage>
</organism>
<reference evidence="5 7" key="1">
    <citation type="submission" date="2020-01" db="EMBL/GenBank/DDBJ databases">
        <authorList>
            <consortium name="DOE Joint Genome Institute"/>
            <person name="Haridas S."/>
            <person name="Albert R."/>
            <person name="Binder M."/>
            <person name="Bloem J."/>
            <person name="Labutti K."/>
            <person name="Salamov A."/>
            <person name="Andreopoulos B."/>
            <person name="Baker S.E."/>
            <person name="Barry K."/>
            <person name="Bills G."/>
            <person name="Bluhm B.H."/>
            <person name="Cannon C."/>
            <person name="Castanera R."/>
            <person name="Culley D.E."/>
            <person name="Daum C."/>
            <person name="Ezra D."/>
            <person name="Gonzalez J.B."/>
            <person name="Henrissat B."/>
            <person name="Kuo A."/>
            <person name="Liang C."/>
            <person name="Lipzen A."/>
            <person name="Lutzoni F."/>
            <person name="Magnuson J."/>
            <person name="Mondo S."/>
            <person name="Nolan M."/>
            <person name="Ohm R."/>
            <person name="Pangilinan J."/>
            <person name="Park H.-J."/>
            <person name="Ramirez L."/>
            <person name="Alfaro M."/>
            <person name="Sun H."/>
            <person name="Tritt A."/>
            <person name="Yoshinaga Y."/>
            <person name="Zwiers L.-H."/>
            <person name="Turgeon B.G."/>
            <person name="Goodwin S.B."/>
            <person name="Spatafora J.W."/>
            <person name="Crous P.W."/>
            <person name="Grigoriev I.V."/>
        </authorList>
    </citation>
    <scope>NUCLEOTIDE SEQUENCE</scope>
    <source>
        <strain evidence="5 7">CBS 781.70</strain>
    </source>
</reference>
<feature type="compositionally biased region" description="Basic and acidic residues" evidence="3">
    <location>
        <begin position="13"/>
        <end position="38"/>
    </location>
</feature>
<dbReference type="GO" id="GO:0008081">
    <property type="term" value="F:phosphoric diester hydrolase activity"/>
    <property type="evidence" value="ECO:0007669"/>
    <property type="project" value="InterPro"/>
</dbReference>
<proteinExistence type="inferred from homology"/>
<evidence type="ECO:0000256" key="4">
    <source>
        <dbReference type="SAM" id="Phobius"/>
    </source>
</evidence>
<comment type="similarity">
    <text evidence="1">Belongs to the AIM6 family.</text>
</comment>
<dbReference type="OrthoDB" id="4153866at2759"/>